<dbReference type="InterPro" id="IPR011009">
    <property type="entry name" value="Kinase-like_dom_sf"/>
</dbReference>
<reference evidence="3" key="1">
    <citation type="journal article" date="2015" name="PLoS Genet.">
        <title>The dynamic genome and transcriptome of the human fungal pathogen Blastomyces and close relative Emmonsia.</title>
        <authorList>
            <person name="Munoz J.F."/>
            <person name="Gauthier G.M."/>
            <person name="Desjardins C.A."/>
            <person name="Gallo J.E."/>
            <person name="Holder J."/>
            <person name="Sullivan T.D."/>
            <person name="Marty A.J."/>
            <person name="Carmen J.C."/>
            <person name="Chen Z."/>
            <person name="Ding L."/>
            <person name="Gujja S."/>
            <person name="Magrini V."/>
            <person name="Misas E."/>
            <person name="Mitreva M."/>
            <person name="Priest M."/>
            <person name="Saif S."/>
            <person name="Whiston E.A."/>
            <person name="Young S."/>
            <person name="Zeng Q."/>
            <person name="Goldman W.E."/>
            <person name="Mardis E.R."/>
            <person name="Taylor J.W."/>
            <person name="McEwen J.G."/>
            <person name="Clay O.K."/>
            <person name="Klein B.S."/>
            <person name="Cuomo C.A."/>
        </authorList>
    </citation>
    <scope>NUCLEOTIDE SEQUENCE [LARGE SCALE GENOMIC DNA]</scope>
    <source>
        <strain evidence="3">UAMH 3008</strain>
    </source>
</reference>
<evidence type="ECO:0000259" key="1">
    <source>
        <dbReference type="PROSITE" id="PS50011"/>
    </source>
</evidence>
<name>A0A0G2JBR1_9EURO</name>
<dbReference type="SMART" id="SM00220">
    <property type="entry name" value="S_TKc"/>
    <property type="match status" value="1"/>
</dbReference>
<dbReference type="AlphaFoldDB" id="A0A0G2JBR1"/>
<proteinExistence type="predicted"/>
<dbReference type="OrthoDB" id="1668230at2759"/>
<protein>
    <recommendedName>
        <fullName evidence="1">Protein kinase domain-containing protein</fullName>
    </recommendedName>
</protein>
<dbReference type="VEuPathDB" id="FungiDB:EMCG_06451"/>
<dbReference type="SUPFAM" id="SSF56112">
    <property type="entry name" value="Protein kinase-like (PK-like)"/>
    <property type="match status" value="1"/>
</dbReference>
<comment type="caution">
    <text evidence="2">The sequence shown here is derived from an EMBL/GenBank/DDBJ whole genome shotgun (WGS) entry which is preliminary data.</text>
</comment>
<dbReference type="EMBL" id="LCZI01000179">
    <property type="protein sequence ID" value="KKZ67921.1"/>
    <property type="molecule type" value="Genomic_DNA"/>
</dbReference>
<dbReference type="InterPro" id="IPR008271">
    <property type="entry name" value="Ser/Thr_kinase_AS"/>
</dbReference>
<gene>
    <name evidence="2" type="ORF">EMCG_06451</name>
</gene>
<evidence type="ECO:0000313" key="3">
    <source>
        <dbReference type="Proteomes" id="UP000034164"/>
    </source>
</evidence>
<dbReference type="InterPro" id="IPR000719">
    <property type="entry name" value="Prot_kinase_dom"/>
</dbReference>
<sequence>MTSSEAPAVAVYRPGILELGYTGVICKTDCGSYIIKYPKEVPGADDYNQMHLDQLILERQIYERLGSHEGIIPYHGSYNTEGAIKLAYAKEGNLERYILAHEMQSPSQSLRVNWIRMLINTFHHLYTHKVLHQDVKLNNIFVHQNSVRLADFANGAIFPQDADMKTICTQDSLSRVDLLGIGCIMYSIATWSVYNYEYFENNRWPSSDEVPATDGVIYQEIIDKCWRNEYNNIQELYEDFYQLDK</sequence>
<evidence type="ECO:0000313" key="2">
    <source>
        <dbReference type="EMBL" id="KKZ67921.1"/>
    </source>
</evidence>
<dbReference type="GO" id="GO:0004672">
    <property type="term" value="F:protein kinase activity"/>
    <property type="evidence" value="ECO:0007669"/>
    <property type="project" value="InterPro"/>
</dbReference>
<dbReference type="Gene3D" id="1.10.510.10">
    <property type="entry name" value="Transferase(Phosphotransferase) domain 1"/>
    <property type="match status" value="1"/>
</dbReference>
<dbReference type="GO" id="GO:0005524">
    <property type="term" value="F:ATP binding"/>
    <property type="evidence" value="ECO:0007669"/>
    <property type="project" value="InterPro"/>
</dbReference>
<organism evidence="2 3">
    <name type="scientific">[Emmonsia] crescens</name>
    <dbReference type="NCBI Taxonomy" id="73230"/>
    <lineage>
        <taxon>Eukaryota</taxon>
        <taxon>Fungi</taxon>
        <taxon>Dikarya</taxon>
        <taxon>Ascomycota</taxon>
        <taxon>Pezizomycotina</taxon>
        <taxon>Eurotiomycetes</taxon>
        <taxon>Eurotiomycetidae</taxon>
        <taxon>Onygenales</taxon>
        <taxon>Ajellomycetaceae</taxon>
        <taxon>Emergomyces</taxon>
    </lineage>
</organism>
<dbReference type="PROSITE" id="PS50011">
    <property type="entry name" value="PROTEIN_KINASE_DOM"/>
    <property type="match status" value="1"/>
</dbReference>
<dbReference type="PROSITE" id="PS00108">
    <property type="entry name" value="PROTEIN_KINASE_ST"/>
    <property type="match status" value="1"/>
</dbReference>
<dbReference type="Proteomes" id="UP000034164">
    <property type="component" value="Unassembled WGS sequence"/>
</dbReference>
<dbReference type="Gene3D" id="3.30.200.20">
    <property type="entry name" value="Phosphorylase Kinase, domain 1"/>
    <property type="match status" value="1"/>
</dbReference>
<accession>A0A0G2JBR1</accession>
<feature type="domain" description="Protein kinase" evidence="1">
    <location>
        <begin position="11"/>
        <end position="245"/>
    </location>
</feature>
<dbReference type="Pfam" id="PF00069">
    <property type="entry name" value="Pkinase"/>
    <property type="match status" value="1"/>
</dbReference>